<dbReference type="SUPFAM" id="SSF56935">
    <property type="entry name" value="Porins"/>
    <property type="match status" value="1"/>
</dbReference>
<dbReference type="InterPro" id="IPR057601">
    <property type="entry name" value="Oar-like_b-barrel"/>
</dbReference>
<evidence type="ECO:0000256" key="7">
    <source>
        <dbReference type="PROSITE-ProRule" id="PRU01360"/>
    </source>
</evidence>
<gene>
    <name evidence="10" type="ORF">TTHT_1678</name>
</gene>
<reference evidence="10 11" key="1">
    <citation type="journal article" date="2012" name="Extremophiles">
        <title>Thermotomaculum hydrothermale gen. nov., sp. nov., a novel heterotrophic thermophile within the phylum Acidobacteria from a deep-sea hydrothermal vent chimney in the Southern Okinawa Trough.</title>
        <authorList>
            <person name="Izumi H."/>
            <person name="Nunoura T."/>
            <person name="Miyazaki M."/>
            <person name="Mino S."/>
            <person name="Toki T."/>
            <person name="Takai K."/>
            <person name="Sako Y."/>
            <person name="Sawabe T."/>
            <person name="Nakagawa S."/>
        </authorList>
    </citation>
    <scope>NUCLEOTIDE SEQUENCE [LARGE SCALE GENOMIC DNA]</scope>
    <source>
        <strain evidence="10 11">AC55</strain>
    </source>
</reference>
<dbReference type="Gene3D" id="2.170.130.10">
    <property type="entry name" value="TonB-dependent receptor, plug domain"/>
    <property type="match status" value="1"/>
</dbReference>
<keyword evidence="8" id="KW-0732">Signal</keyword>
<dbReference type="GO" id="GO:0009279">
    <property type="term" value="C:cell outer membrane"/>
    <property type="evidence" value="ECO:0007669"/>
    <property type="project" value="UniProtKB-SubCell"/>
</dbReference>
<dbReference type="PROSITE" id="PS52016">
    <property type="entry name" value="TONB_DEPENDENT_REC_3"/>
    <property type="match status" value="1"/>
</dbReference>
<organism evidence="10 11">
    <name type="scientific">Thermotomaculum hydrothermale</name>
    <dbReference type="NCBI Taxonomy" id="981385"/>
    <lineage>
        <taxon>Bacteria</taxon>
        <taxon>Pseudomonadati</taxon>
        <taxon>Acidobacteriota</taxon>
        <taxon>Holophagae</taxon>
        <taxon>Thermotomaculales</taxon>
        <taxon>Thermotomaculaceae</taxon>
        <taxon>Thermotomaculum</taxon>
    </lineage>
</organism>
<evidence type="ECO:0000256" key="1">
    <source>
        <dbReference type="ARBA" id="ARBA00004571"/>
    </source>
</evidence>
<evidence type="ECO:0000313" key="11">
    <source>
        <dbReference type="Proteomes" id="UP000595564"/>
    </source>
</evidence>
<feature type="signal peptide" evidence="8">
    <location>
        <begin position="1"/>
        <end position="19"/>
    </location>
</feature>
<comment type="similarity">
    <text evidence="7">Belongs to the TonB-dependent receptor family.</text>
</comment>
<dbReference type="PANTHER" id="PTHR30069">
    <property type="entry name" value="TONB-DEPENDENT OUTER MEMBRANE RECEPTOR"/>
    <property type="match status" value="1"/>
</dbReference>
<evidence type="ECO:0000256" key="6">
    <source>
        <dbReference type="ARBA" id="ARBA00023237"/>
    </source>
</evidence>
<dbReference type="EMBL" id="AP017470">
    <property type="protein sequence ID" value="BBB33156.1"/>
    <property type="molecule type" value="Genomic_DNA"/>
</dbReference>
<keyword evidence="3 7" id="KW-1134">Transmembrane beta strand</keyword>
<dbReference type="InterPro" id="IPR036942">
    <property type="entry name" value="Beta-barrel_TonB_sf"/>
</dbReference>
<keyword evidence="2 7" id="KW-0813">Transport</keyword>
<accession>A0A7R6PPY4</accession>
<dbReference type="GO" id="GO:0044718">
    <property type="term" value="P:siderophore transmembrane transport"/>
    <property type="evidence" value="ECO:0007669"/>
    <property type="project" value="TreeGrafter"/>
</dbReference>
<protein>
    <recommendedName>
        <fullName evidence="9">TonB-dependent transporter Oar-like beta-barrel domain-containing protein</fullName>
    </recommendedName>
</protein>
<proteinExistence type="inferred from homology"/>
<keyword evidence="6 7" id="KW-0998">Cell outer membrane</keyword>
<feature type="domain" description="TonB-dependent transporter Oar-like beta-barrel" evidence="9">
    <location>
        <begin position="329"/>
        <end position="847"/>
    </location>
</feature>
<feature type="chain" id="PRO_5032705329" description="TonB-dependent transporter Oar-like beta-barrel domain-containing protein" evidence="8">
    <location>
        <begin position="20"/>
        <end position="1006"/>
    </location>
</feature>
<evidence type="ECO:0000259" key="9">
    <source>
        <dbReference type="Pfam" id="PF25183"/>
    </source>
</evidence>
<dbReference type="RefSeq" id="WP_201327458.1">
    <property type="nucleotide sequence ID" value="NZ_AP017470.1"/>
</dbReference>
<evidence type="ECO:0000313" key="10">
    <source>
        <dbReference type="EMBL" id="BBB33156.1"/>
    </source>
</evidence>
<dbReference type="Pfam" id="PF25183">
    <property type="entry name" value="OMP_b-brl_4"/>
    <property type="match status" value="2"/>
</dbReference>
<dbReference type="Pfam" id="PF13620">
    <property type="entry name" value="CarboxypepD_reg"/>
    <property type="match status" value="1"/>
</dbReference>
<name>A0A7R6PPY4_9BACT</name>
<keyword evidence="5 7" id="KW-0472">Membrane</keyword>
<keyword evidence="11" id="KW-1185">Reference proteome</keyword>
<dbReference type="InterPro" id="IPR008969">
    <property type="entry name" value="CarboxyPept-like_regulatory"/>
</dbReference>
<dbReference type="SUPFAM" id="SSF49464">
    <property type="entry name" value="Carboxypeptidase regulatory domain-like"/>
    <property type="match status" value="1"/>
</dbReference>
<dbReference type="Gene3D" id="2.40.170.20">
    <property type="entry name" value="TonB-dependent receptor, beta-barrel domain"/>
    <property type="match status" value="1"/>
</dbReference>
<dbReference type="Proteomes" id="UP000595564">
    <property type="component" value="Chromosome"/>
</dbReference>
<comment type="subcellular location">
    <subcellularLocation>
        <location evidence="1 7">Cell outer membrane</location>
        <topology evidence="1 7">Multi-pass membrane protein</topology>
    </subcellularLocation>
</comment>
<evidence type="ECO:0000256" key="5">
    <source>
        <dbReference type="ARBA" id="ARBA00023136"/>
    </source>
</evidence>
<evidence type="ECO:0000256" key="8">
    <source>
        <dbReference type="SAM" id="SignalP"/>
    </source>
</evidence>
<dbReference type="InterPro" id="IPR018247">
    <property type="entry name" value="EF_Hand_1_Ca_BS"/>
</dbReference>
<evidence type="ECO:0000256" key="4">
    <source>
        <dbReference type="ARBA" id="ARBA00022692"/>
    </source>
</evidence>
<feature type="domain" description="TonB-dependent transporter Oar-like beta-barrel" evidence="9">
    <location>
        <begin position="227"/>
        <end position="289"/>
    </location>
</feature>
<dbReference type="PANTHER" id="PTHR30069:SF46">
    <property type="entry name" value="OAR PROTEIN"/>
    <property type="match status" value="1"/>
</dbReference>
<keyword evidence="4 7" id="KW-0812">Transmembrane</keyword>
<dbReference type="KEGG" id="thyd:TTHT_1678"/>
<dbReference type="InterPro" id="IPR039426">
    <property type="entry name" value="TonB-dep_rcpt-like"/>
</dbReference>
<sequence>MKKFLLVLTFILFAGFTFAGTTGSIVGKVTDATGAPLPGVTVVATSPSLQGQKTTTTNADGKYRLVLLPPGIYTLKYSLAGFQATVKKNVKVNLDVVTTVNAVLKEEGVSEQIEVVAEKPLIDVTTTTTGANYSTDYVEQMPTARNYLSVVQLTPGVTGSDISGGMIVNGASGTESNYIIDGLNTTDIENGTQGKGLNFDFVEEVQVKTGGFEPEFGRSTGAVVNVITKSGGNEFHGSVFYYWRNPSYSAAQPEPWYGSSYIGTKEYDYGFSLGGYIIKDKLWFFLAYNPSVNEYYYKVNNDKDLDGDGVDDIGTSVQRLRGESTVYDKNDRDYWALKLTYNINENHTVVASLFGDPRDYYNRYGTAPKSRDRKTSLGGTDWTVKYDGILSENFVLSAQIGYHYQERKDKPLNEEGYNPETYWYGMTVSNGGLGYMEDTEMDRYQYKLSLEWFLNNHDIKFGYEYEDNEFDSGRMYSGGQVLRLYNYYDFDDDGTPDAVYMRRRMFAKNDPNGELTDAYGDHYTQLFDFLRTKTKTEYTAVYVQDKWQVTDNFMLSYGLRWEEQKIKGNHPYYGGEFTALDIDDAYAPRVGFTWDIFGDGTSKLYAHYGRFYEYIPMDINNRSFAEEVLYFDWWFLPANDADTNGDGQIDFWDFNPANYNFDYNVNQPLFALGFGAIPSPVSKNINGQSTDEFIIGYDYLINDLWSVGIKFTWRELNDVIEDVSFDGGNTYIIANPGRDIIYDDENGNEVYIPADQTGFKKPKRDYRAYELKLKRKFADGWTVDASIIRSDLWGDYIGGVLPFYGQVDPNLTAQYDLPSTLVNTNGPLPYDRPWQVKINGLYQYDWGLNVGFTYTYYSGTPIAAYGDPASDYTGYYGEFRLIRNGAPGLGRTDAVQSLDLNLSYTYDLGKYGSVTGYFYIYNVFNWKAVTAVNQRITYDVPSEDYINANFGGDWDAWIKWIDGRFNSLDELEAYMDSVGMSVYSHFMQPEAFQTPRYIRFGLKYKF</sequence>
<dbReference type="PROSITE" id="PS00018">
    <property type="entry name" value="EF_HAND_1"/>
    <property type="match status" value="1"/>
</dbReference>
<dbReference type="InterPro" id="IPR037066">
    <property type="entry name" value="Plug_dom_sf"/>
</dbReference>
<evidence type="ECO:0000256" key="3">
    <source>
        <dbReference type="ARBA" id="ARBA00022452"/>
    </source>
</evidence>
<dbReference type="Gene3D" id="2.60.40.1120">
    <property type="entry name" value="Carboxypeptidase-like, regulatory domain"/>
    <property type="match status" value="1"/>
</dbReference>
<evidence type="ECO:0000256" key="2">
    <source>
        <dbReference type="ARBA" id="ARBA00022448"/>
    </source>
</evidence>
<dbReference type="AlphaFoldDB" id="A0A7R6PPY4"/>
<dbReference type="GO" id="GO:0015344">
    <property type="term" value="F:siderophore uptake transmembrane transporter activity"/>
    <property type="evidence" value="ECO:0007669"/>
    <property type="project" value="TreeGrafter"/>
</dbReference>